<gene>
    <name evidence="3" type="ORF">A3F84_29595</name>
</gene>
<evidence type="ECO:0008006" key="5">
    <source>
        <dbReference type="Google" id="ProtNLM"/>
    </source>
</evidence>
<evidence type="ECO:0000256" key="1">
    <source>
        <dbReference type="SAM" id="MobiDB-lite"/>
    </source>
</evidence>
<feature type="chain" id="PRO_5009523220" description="TonB-dependent receptor-like beta-barrel domain-containing protein" evidence="2">
    <location>
        <begin position="26"/>
        <end position="416"/>
    </location>
</feature>
<sequence>MIFKTLRTLYLCAAVALPWTGDLVAAQEAPPAPPDSVAAQEKSPPAPPDSVDASRRGKPFVQGGYADKPFITRLGGRTVIGGYAEAEFRYEREAGITEEMTFVPRRFNIFTHSVVSDRVTIGSEIEFEEMGEEIKLEFAAVDFLAHEALSFRGGVILSPLGKFNLAHDAPFNDLVERPLVSTQIIPTALSEPGMGLFGAIYPSPLSRITYELYGVNGFNEGIIEDSDRTSVPNGRGTIEDNNNRPSAVGRIALSPREGIELGGSFHVGPYNVFQRDGLKVDERRNLSIFALDYELRRGRWELLGEYARAHVDVPQPLVGLFARRQQGIYAQVNGHFGKGLFPALPQSVFTATLRYDHVDFDAEARGDSHRKVTIGLNFRPTEDTVFKLNYVRSRVTDAVPISVPGAAILFGVATYF</sequence>
<protein>
    <recommendedName>
        <fullName evidence="5">TonB-dependent receptor-like beta-barrel domain-containing protein</fullName>
    </recommendedName>
</protein>
<organism evidence="3 4">
    <name type="scientific">Handelsmanbacteria sp. (strain RIFCSPLOWO2_12_FULL_64_10)</name>
    <dbReference type="NCBI Taxonomy" id="1817868"/>
    <lineage>
        <taxon>Bacteria</taxon>
        <taxon>Candidatus Handelsmaniibacteriota</taxon>
    </lineage>
</organism>
<feature type="signal peptide" evidence="2">
    <location>
        <begin position="1"/>
        <end position="25"/>
    </location>
</feature>
<feature type="region of interest" description="Disordered" evidence="1">
    <location>
        <begin position="28"/>
        <end position="60"/>
    </location>
</feature>
<comment type="caution">
    <text evidence="3">The sequence shown here is derived from an EMBL/GenBank/DDBJ whole genome shotgun (WGS) entry which is preliminary data.</text>
</comment>
<proteinExistence type="predicted"/>
<reference evidence="3 4" key="1">
    <citation type="journal article" date="2016" name="Nat. Commun.">
        <title>Thousands of microbial genomes shed light on interconnected biogeochemical processes in an aquifer system.</title>
        <authorList>
            <person name="Anantharaman K."/>
            <person name="Brown C.T."/>
            <person name="Hug L.A."/>
            <person name="Sharon I."/>
            <person name="Castelle C.J."/>
            <person name="Probst A.J."/>
            <person name="Thomas B.C."/>
            <person name="Singh A."/>
            <person name="Wilkins M.J."/>
            <person name="Karaoz U."/>
            <person name="Brodie E.L."/>
            <person name="Williams K.H."/>
            <person name="Hubbard S.S."/>
            <person name="Banfield J.F."/>
        </authorList>
    </citation>
    <scope>NUCLEOTIDE SEQUENCE [LARGE SCALE GENOMIC DNA]</scope>
    <source>
        <strain evidence="4">RIFCSPLOWO2_12_FULL_64_10</strain>
    </source>
</reference>
<evidence type="ECO:0000313" key="3">
    <source>
        <dbReference type="EMBL" id="OGG43516.1"/>
    </source>
</evidence>
<name>A0A1F6C2U2_HANXR</name>
<evidence type="ECO:0000313" key="4">
    <source>
        <dbReference type="Proteomes" id="UP000178606"/>
    </source>
</evidence>
<dbReference type="InterPro" id="IPR023614">
    <property type="entry name" value="Porin_dom_sf"/>
</dbReference>
<keyword evidence="2" id="KW-0732">Signal</keyword>
<dbReference type="Proteomes" id="UP000178606">
    <property type="component" value="Unassembled WGS sequence"/>
</dbReference>
<accession>A0A1F6C2U2</accession>
<dbReference type="AlphaFoldDB" id="A0A1F6C2U2"/>
<dbReference type="EMBL" id="MFKF01000433">
    <property type="protein sequence ID" value="OGG43516.1"/>
    <property type="molecule type" value="Genomic_DNA"/>
</dbReference>
<dbReference type="SUPFAM" id="SSF56935">
    <property type="entry name" value="Porins"/>
    <property type="match status" value="1"/>
</dbReference>
<evidence type="ECO:0000256" key="2">
    <source>
        <dbReference type="SAM" id="SignalP"/>
    </source>
</evidence>
<dbReference type="Gene3D" id="2.40.160.10">
    <property type="entry name" value="Porin"/>
    <property type="match status" value="1"/>
</dbReference>